<feature type="domain" description="Chromo" evidence="9">
    <location>
        <begin position="705"/>
        <end position="758"/>
    </location>
</feature>
<dbReference type="InterPro" id="IPR051320">
    <property type="entry name" value="Viral_Replic_Matur_Polypro"/>
</dbReference>
<reference evidence="12" key="1">
    <citation type="submission" date="2023-04" db="EMBL/GenBank/DDBJ databases">
        <title>Phytophthora fragariaefolia NBRC 109709.</title>
        <authorList>
            <person name="Ichikawa N."/>
            <person name="Sato H."/>
            <person name="Tonouchi N."/>
        </authorList>
    </citation>
    <scope>NUCLEOTIDE SEQUENCE</scope>
    <source>
        <strain evidence="12">NBRC 109709</strain>
    </source>
</reference>
<dbReference type="PROSITE" id="PS50013">
    <property type="entry name" value="CHROMO_2"/>
    <property type="match status" value="1"/>
</dbReference>
<accession>A0A9W6TPM9</accession>
<evidence type="ECO:0000256" key="8">
    <source>
        <dbReference type="ARBA" id="ARBA00022918"/>
    </source>
</evidence>
<evidence type="ECO:0000256" key="5">
    <source>
        <dbReference type="ARBA" id="ARBA00022750"/>
    </source>
</evidence>
<evidence type="ECO:0000256" key="6">
    <source>
        <dbReference type="ARBA" id="ARBA00022759"/>
    </source>
</evidence>
<dbReference type="PROSITE" id="PS50878">
    <property type="entry name" value="RT_POL"/>
    <property type="match status" value="1"/>
</dbReference>
<dbReference type="InterPro" id="IPR043128">
    <property type="entry name" value="Rev_trsase/Diguanyl_cyclase"/>
</dbReference>
<dbReference type="Gene3D" id="2.40.50.40">
    <property type="match status" value="1"/>
</dbReference>
<evidence type="ECO:0000313" key="13">
    <source>
        <dbReference type="Proteomes" id="UP001165121"/>
    </source>
</evidence>
<gene>
    <name evidence="12" type="ORF">Pfra01_000113800</name>
</gene>
<dbReference type="Pfam" id="PF00078">
    <property type="entry name" value="RVT_1"/>
    <property type="match status" value="1"/>
</dbReference>
<evidence type="ECO:0000256" key="1">
    <source>
        <dbReference type="ARBA" id="ARBA00022670"/>
    </source>
</evidence>
<keyword evidence="5" id="KW-0064">Aspartyl protease</keyword>
<keyword evidence="8" id="KW-0695">RNA-directed DNA polymerase</keyword>
<keyword evidence="4" id="KW-0540">Nuclease</keyword>
<dbReference type="GO" id="GO:0003964">
    <property type="term" value="F:RNA-directed DNA polymerase activity"/>
    <property type="evidence" value="ECO:0007669"/>
    <property type="project" value="UniProtKB-KW"/>
</dbReference>
<dbReference type="AlphaFoldDB" id="A0A9W6TPM9"/>
<dbReference type="InterPro" id="IPR023780">
    <property type="entry name" value="Chromo_domain"/>
</dbReference>
<evidence type="ECO:0000256" key="2">
    <source>
        <dbReference type="ARBA" id="ARBA00022679"/>
    </source>
</evidence>
<keyword evidence="6" id="KW-0255">Endonuclease</keyword>
<keyword evidence="2" id="KW-0808">Transferase</keyword>
<evidence type="ECO:0000259" key="10">
    <source>
        <dbReference type="PROSITE" id="PS50878"/>
    </source>
</evidence>
<dbReference type="Gene3D" id="3.30.420.10">
    <property type="entry name" value="Ribonuclease H-like superfamily/Ribonuclease H"/>
    <property type="match status" value="1"/>
</dbReference>
<dbReference type="InterPro" id="IPR043502">
    <property type="entry name" value="DNA/RNA_pol_sf"/>
</dbReference>
<dbReference type="InterPro" id="IPR000953">
    <property type="entry name" value="Chromo/chromo_shadow_dom"/>
</dbReference>
<proteinExistence type="predicted"/>
<dbReference type="InterPro" id="IPR016197">
    <property type="entry name" value="Chromo-like_dom_sf"/>
</dbReference>
<dbReference type="CDD" id="cd00024">
    <property type="entry name" value="CD_CSD"/>
    <property type="match status" value="1"/>
</dbReference>
<dbReference type="InterPro" id="IPR001584">
    <property type="entry name" value="Integrase_cat-core"/>
</dbReference>
<protein>
    <submittedName>
        <fullName evidence="12">Unnamed protein product</fullName>
    </submittedName>
</protein>
<dbReference type="GO" id="GO:0003676">
    <property type="term" value="F:nucleic acid binding"/>
    <property type="evidence" value="ECO:0007669"/>
    <property type="project" value="InterPro"/>
</dbReference>
<keyword evidence="3" id="KW-0548">Nucleotidyltransferase</keyword>
<dbReference type="InterPro" id="IPR012337">
    <property type="entry name" value="RNaseH-like_sf"/>
</dbReference>
<dbReference type="PANTHER" id="PTHR33064:SF37">
    <property type="entry name" value="RIBONUCLEASE H"/>
    <property type="match status" value="1"/>
</dbReference>
<keyword evidence="13" id="KW-1185">Reference proteome</keyword>
<dbReference type="GO" id="GO:0006508">
    <property type="term" value="P:proteolysis"/>
    <property type="evidence" value="ECO:0007669"/>
    <property type="project" value="UniProtKB-KW"/>
</dbReference>
<dbReference type="Pfam" id="PF17917">
    <property type="entry name" value="RT_RNaseH"/>
    <property type="match status" value="1"/>
</dbReference>
<dbReference type="GO" id="GO:0004519">
    <property type="term" value="F:endonuclease activity"/>
    <property type="evidence" value="ECO:0007669"/>
    <property type="project" value="UniProtKB-KW"/>
</dbReference>
<sequence>MTEPIVGVMPSLEDCQEFLSYMPDKGVFTPTRVPQGSSDAAIHFQSTVETVLGDLGNNCVIVWIDDLLVFADTQKKLLDAIEAVLNRLDEHGLILNLKQSAMFLMEVHWFGRIINKQGIGHDPARTSALRDMPVPPTAAELQQFLCASNWMRAGLVDYARVARPIQERHDTALAGTKITNRVATCIYIVLTPEERRAFEAVKELLGNSAMMAYPDPNKQLCVLSDASGRGWGLVVSQITEWQPDVPIQEQEHELLVCMGGSFTGLALNWSVIEKESYPIVHACEKLEYPLLRPQGFRLYCDHRNIIFLFSPSKKLKRHIRGKLLRWSTKLLEYRYSIEHIEGVHNVWAALISRWGGKPQPTARIHSAKRFTQSKRKHSESVAGTGRPTIRPLEEDAFVWPSIDEIGSIQPMHVAPQGAALDSNNLWKINDLIWIPSEANELIERLLIIAHCGRNGHRRMHIMTNPIHRLFSIGGIFRIVRDFCRKRLLWLHVKGGVVIPRSFSETHHTNERNATLHRDFLTLCESFGSSRYALVLKDEAIHFVQLVARDDPTSQVAATTILDWYSRFGPPSVWVSDSGSHFKANVTAELCRRLKGRHEFILAYSPWEKWTNRATRYHHHTQINFSVGDYVLRSRVDEKRHGNKLRVMWVGPYRVIGSSDYYFTVEHLVNGTTMDVHPSRLKFYAVDSLNVNEETIDHIASQGTMMTVEEIVGHRMNHDMQAYEVKVRWLGLEAIEDSWEPIKSMSEDVPKLCLQYANEASDDDLLLAVTSLVNGKA</sequence>
<evidence type="ECO:0000256" key="3">
    <source>
        <dbReference type="ARBA" id="ARBA00022695"/>
    </source>
</evidence>
<dbReference type="GO" id="GO:0004190">
    <property type="term" value="F:aspartic-type endopeptidase activity"/>
    <property type="evidence" value="ECO:0007669"/>
    <property type="project" value="UniProtKB-KW"/>
</dbReference>
<evidence type="ECO:0000259" key="11">
    <source>
        <dbReference type="PROSITE" id="PS50994"/>
    </source>
</evidence>
<dbReference type="Pfam" id="PF00385">
    <property type="entry name" value="Chromo"/>
    <property type="match status" value="1"/>
</dbReference>
<feature type="domain" description="Integrase catalytic" evidence="11">
    <location>
        <begin position="506"/>
        <end position="608"/>
    </location>
</feature>
<dbReference type="SUPFAM" id="SSF56672">
    <property type="entry name" value="DNA/RNA polymerases"/>
    <property type="match status" value="1"/>
</dbReference>
<dbReference type="InterPro" id="IPR041373">
    <property type="entry name" value="RT_RNaseH"/>
</dbReference>
<dbReference type="GO" id="GO:0015074">
    <property type="term" value="P:DNA integration"/>
    <property type="evidence" value="ECO:0007669"/>
    <property type="project" value="InterPro"/>
</dbReference>
<dbReference type="SMART" id="SM00298">
    <property type="entry name" value="CHROMO"/>
    <property type="match status" value="1"/>
</dbReference>
<keyword evidence="1" id="KW-0645">Protease</keyword>
<feature type="domain" description="Reverse transcriptase" evidence="10">
    <location>
        <begin position="1"/>
        <end position="114"/>
    </location>
</feature>
<evidence type="ECO:0000313" key="12">
    <source>
        <dbReference type="EMBL" id="GMF17256.1"/>
    </source>
</evidence>
<comment type="caution">
    <text evidence="12">The sequence shown here is derived from an EMBL/GenBank/DDBJ whole genome shotgun (WGS) entry which is preliminary data.</text>
</comment>
<dbReference type="InterPro" id="IPR000477">
    <property type="entry name" value="RT_dom"/>
</dbReference>
<dbReference type="InterPro" id="IPR036397">
    <property type="entry name" value="RNaseH_sf"/>
</dbReference>
<dbReference type="Proteomes" id="UP001165121">
    <property type="component" value="Unassembled WGS sequence"/>
</dbReference>
<keyword evidence="7" id="KW-0378">Hydrolase</keyword>
<dbReference type="Gene3D" id="3.30.70.270">
    <property type="match status" value="2"/>
</dbReference>
<dbReference type="PROSITE" id="PS50994">
    <property type="entry name" value="INTEGRASE"/>
    <property type="match status" value="1"/>
</dbReference>
<dbReference type="SUPFAM" id="SSF54160">
    <property type="entry name" value="Chromo domain-like"/>
    <property type="match status" value="1"/>
</dbReference>
<organism evidence="12 13">
    <name type="scientific">Phytophthora fragariaefolia</name>
    <dbReference type="NCBI Taxonomy" id="1490495"/>
    <lineage>
        <taxon>Eukaryota</taxon>
        <taxon>Sar</taxon>
        <taxon>Stramenopiles</taxon>
        <taxon>Oomycota</taxon>
        <taxon>Peronosporomycetes</taxon>
        <taxon>Peronosporales</taxon>
        <taxon>Peronosporaceae</taxon>
        <taxon>Phytophthora</taxon>
    </lineage>
</organism>
<dbReference type="SUPFAM" id="SSF53098">
    <property type="entry name" value="Ribonuclease H-like"/>
    <property type="match status" value="1"/>
</dbReference>
<dbReference type="EMBL" id="BSXT01000090">
    <property type="protein sequence ID" value="GMF17256.1"/>
    <property type="molecule type" value="Genomic_DNA"/>
</dbReference>
<name>A0A9W6TPM9_9STRA</name>
<evidence type="ECO:0000259" key="9">
    <source>
        <dbReference type="PROSITE" id="PS50013"/>
    </source>
</evidence>
<dbReference type="OrthoDB" id="123251at2759"/>
<evidence type="ECO:0000256" key="7">
    <source>
        <dbReference type="ARBA" id="ARBA00022801"/>
    </source>
</evidence>
<evidence type="ECO:0000256" key="4">
    <source>
        <dbReference type="ARBA" id="ARBA00022722"/>
    </source>
</evidence>
<dbReference type="PANTHER" id="PTHR33064">
    <property type="entry name" value="POL PROTEIN"/>
    <property type="match status" value="1"/>
</dbReference>